<feature type="domain" description="Solute-binding protein family 5" evidence="5">
    <location>
        <begin position="73"/>
        <end position="456"/>
    </location>
</feature>
<protein>
    <submittedName>
        <fullName evidence="6">Extracellular solute-binding protein, family 5</fullName>
    </submittedName>
</protein>
<dbReference type="PANTHER" id="PTHR30290:SF10">
    <property type="entry name" value="PERIPLASMIC OLIGOPEPTIDE-BINDING PROTEIN-RELATED"/>
    <property type="match status" value="1"/>
</dbReference>
<dbReference type="InterPro" id="IPR000914">
    <property type="entry name" value="SBP_5_dom"/>
</dbReference>
<comment type="similarity">
    <text evidence="2">Belongs to the bacterial solute-binding protein 5 family.</text>
</comment>
<dbReference type="GO" id="GO:0030288">
    <property type="term" value="C:outer membrane-bounded periplasmic space"/>
    <property type="evidence" value="ECO:0007669"/>
    <property type="project" value="UniProtKB-ARBA"/>
</dbReference>
<sequence length="537" mass="61069">MGNMKKYIIILTALFLSILSCTNKKTIDENTIYVNLGAEPKTIDPALNITLQGSTYVTHLFECLTTKYKDIAIQPGAAESWDISEDGLTYIFHLRTNGKWSDGKPLTAKDFEYSWKRVVDPNTASEPSYLFEPILNFSNVNAGYMPVDEFGIKALNDYTLEVKLEYPTAYFLELVNLPVFSPVRKDMVEKNPDNWTRDPKTCIGNGAFMLKERKPDESITVVKNTNYWGADTIVAERIKFVLMDNPNSAVAGVKEGSLHFSDQFPYQDVDTLREEGLIDIATRIGTQYYALNTTNETLKDKRVRKALSLAIDRNYIVDNIIKSGKPAGALVPWGVTDVEGYFRDNAGEYISTNKADYQKNVEEAKRLMAEAGYPNGEGFPVLEFYLTFSNDIPMFEAVQNMWKENLGIDVKLTQMEFAPFIHAFRTERNYTMAAASWTGSYNDPTTFLGMFVSYSYKNHSLFTNQAFDEAISIASKTTDQNIRMRELHKAEKILIEDEAVIIPIAYFEPAVLKSPKLKDVFYIPFAQYKFSYSYLEK</sequence>
<evidence type="ECO:0000256" key="1">
    <source>
        <dbReference type="ARBA" id="ARBA00004196"/>
    </source>
</evidence>
<dbReference type="PROSITE" id="PS51257">
    <property type="entry name" value="PROKAR_LIPOPROTEIN"/>
    <property type="match status" value="1"/>
</dbReference>
<gene>
    <name evidence="6" type="ordered locus">BP951000_1848</name>
</gene>
<dbReference type="FunFam" id="3.10.105.10:FF:000001">
    <property type="entry name" value="Oligopeptide ABC transporter, oligopeptide-binding protein"/>
    <property type="match status" value="1"/>
</dbReference>
<reference evidence="6 7" key="1">
    <citation type="journal article" date="2010" name="PLoS ONE">
        <title>The complete genome sequence of the pathogenic intestinal spirochete Brachyspira pilosicoli and comparison with other Brachyspira genomes.</title>
        <authorList>
            <person name="Wanchanthuek P."/>
            <person name="Bellgard M.I."/>
            <person name="La T."/>
            <person name="Ryan K."/>
            <person name="Moolhuijzen P."/>
            <person name="Chapman B."/>
            <person name="Black M."/>
            <person name="Schibeci D."/>
            <person name="Hunter A."/>
            <person name="Barrero R."/>
            <person name="Phillips N.D."/>
            <person name="Hampson D.J."/>
        </authorList>
    </citation>
    <scope>NUCLEOTIDE SEQUENCE [LARGE SCALE GENOMIC DNA]</scope>
    <source>
        <strain evidence="7">ATCC BAA-1826 / 95/1000</strain>
    </source>
</reference>
<dbReference type="Gene3D" id="3.10.105.10">
    <property type="entry name" value="Dipeptide-binding Protein, Domain 3"/>
    <property type="match status" value="1"/>
</dbReference>
<dbReference type="Proteomes" id="UP000000332">
    <property type="component" value="Chromosome"/>
</dbReference>
<dbReference type="FunFam" id="3.90.76.10:FF:000001">
    <property type="entry name" value="Oligopeptide ABC transporter substrate-binding protein"/>
    <property type="match status" value="1"/>
</dbReference>
<evidence type="ECO:0000259" key="5">
    <source>
        <dbReference type="Pfam" id="PF00496"/>
    </source>
</evidence>
<comment type="subcellular location">
    <subcellularLocation>
        <location evidence="1">Cell envelope</location>
    </subcellularLocation>
</comment>
<keyword evidence="3" id="KW-0813">Transport</keyword>
<evidence type="ECO:0000313" key="6">
    <source>
        <dbReference type="EMBL" id="ADK31827.1"/>
    </source>
</evidence>
<evidence type="ECO:0000256" key="4">
    <source>
        <dbReference type="ARBA" id="ARBA00022729"/>
    </source>
</evidence>
<dbReference type="PANTHER" id="PTHR30290">
    <property type="entry name" value="PERIPLASMIC BINDING COMPONENT OF ABC TRANSPORTER"/>
    <property type="match status" value="1"/>
</dbReference>
<dbReference type="HOGENOM" id="CLU_017028_0_4_12"/>
<evidence type="ECO:0000256" key="2">
    <source>
        <dbReference type="ARBA" id="ARBA00005695"/>
    </source>
</evidence>
<accession>D8IFA4</accession>
<dbReference type="GO" id="GO:0015833">
    <property type="term" value="P:peptide transport"/>
    <property type="evidence" value="ECO:0007669"/>
    <property type="project" value="TreeGrafter"/>
</dbReference>
<evidence type="ECO:0000256" key="3">
    <source>
        <dbReference type="ARBA" id="ARBA00022448"/>
    </source>
</evidence>
<dbReference type="InParanoid" id="D8IFA4"/>
<dbReference type="CDD" id="cd08504">
    <property type="entry name" value="PBP2_OppA"/>
    <property type="match status" value="1"/>
</dbReference>
<name>D8IFA4_BRAP9</name>
<dbReference type="PIRSF" id="PIRSF002741">
    <property type="entry name" value="MppA"/>
    <property type="match status" value="1"/>
</dbReference>
<dbReference type="KEGG" id="bpo:BP951000_1848"/>
<dbReference type="FunCoup" id="D8IFA4">
    <property type="interactions" value="209"/>
</dbReference>
<dbReference type="GO" id="GO:1904680">
    <property type="term" value="F:peptide transmembrane transporter activity"/>
    <property type="evidence" value="ECO:0007669"/>
    <property type="project" value="TreeGrafter"/>
</dbReference>
<dbReference type="STRING" id="759914.BP951000_1848"/>
<dbReference type="AlphaFoldDB" id="D8IFA4"/>
<dbReference type="Pfam" id="PF00496">
    <property type="entry name" value="SBP_bac_5"/>
    <property type="match status" value="1"/>
</dbReference>
<dbReference type="Gene3D" id="3.90.76.10">
    <property type="entry name" value="Dipeptide-binding Protein, Domain 1"/>
    <property type="match status" value="1"/>
</dbReference>
<keyword evidence="4" id="KW-0732">Signal</keyword>
<dbReference type="InterPro" id="IPR039424">
    <property type="entry name" value="SBP_5"/>
</dbReference>
<dbReference type="Gene3D" id="3.40.190.10">
    <property type="entry name" value="Periplasmic binding protein-like II"/>
    <property type="match status" value="1"/>
</dbReference>
<evidence type="ECO:0000313" key="7">
    <source>
        <dbReference type="Proteomes" id="UP000000332"/>
    </source>
</evidence>
<keyword evidence="7" id="KW-1185">Reference proteome</keyword>
<dbReference type="SUPFAM" id="SSF53850">
    <property type="entry name" value="Periplasmic binding protein-like II"/>
    <property type="match status" value="1"/>
</dbReference>
<dbReference type="eggNOG" id="COG4166">
    <property type="taxonomic scope" value="Bacteria"/>
</dbReference>
<dbReference type="EMBL" id="CP002025">
    <property type="protein sequence ID" value="ADK31827.1"/>
    <property type="molecule type" value="Genomic_DNA"/>
</dbReference>
<proteinExistence type="inferred from homology"/>
<dbReference type="GO" id="GO:0043190">
    <property type="term" value="C:ATP-binding cassette (ABC) transporter complex"/>
    <property type="evidence" value="ECO:0007669"/>
    <property type="project" value="InterPro"/>
</dbReference>
<organism evidence="6 7">
    <name type="scientific">Brachyspira pilosicoli (strain ATCC BAA-1826 / 95/1000)</name>
    <dbReference type="NCBI Taxonomy" id="759914"/>
    <lineage>
        <taxon>Bacteria</taxon>
        <taxon>Pseudomonadati</taxon>
        <taxon>Spirochaetota</taxon>
        <taxon>Spirochaetia</taxon>
        <taxon>Brachyspirales</taxon>
        <taxon>Brachyspiraceae</taxon>
        <taxon>Brachyspira</taxon>
    </lineage>
</organism>
<dbReference type="InterPro" id="IPR030678">
    <property type="entry name" value="Peptide/Ni-bd"/>
</dbReference>